<evidence type="ECO:0000313" key="11">
    <source>
        <dbReference type="Proteomes" id="UP000620550"/>
    </source>
</evidence>
<evidence type="ECO:0000259" key="8">
    <source>
        <dbReference type="Pfam" id="PF04542"/>
    </source>
</evidence>
<dbReference type="NCBIfam" id="TIGR02985">
    <property type="entry name" value="Sig70_bacteroi1"/>
    <property type="match status" value="1"/>
</dbReference>
<feature type="coiled-coil region" evidence="7">
    <location>
        <begin position="83"/>
        <end position="110"/>
    </location>
</feature>
<evidence type="ECO:0000256" key="6">
    <source>
        <dbReference type="RuleBase" id="RU000716"/>
    </source>
</evidence>
<dbReference type="InterPro" id="IPR039425">
    <property type="entry name" value="RNA_pol_sigma-70-like"/>
</dbReference>
<dbReference type="EMBL" id="BNAF01000004">
    <property type="protein sequence ID" value="GHE31443.1"/>
    <property type="molecule type" value="Genomic_DNA"/>
</dbReference>
<proteinExistence type="inferred from homology"/>
<keyword evidence="3 6" id="KW-0731">Sigma factor</keyword>
<dbReference type="SUPFAM" id="SSF88946">
    <property type="entry name" value="Sigma2 domain of RNA polymerase sigma factors"/>
    <property type="match status" value="1"/>
</dbReference>
<evidence type="ECO:0000259" key="9">
    <source>
        <dbReference type="Pfam" id="PF08281"/>
    </source>
</evidence>
<dbReference type="InterPro" id="IPR013324">
    <property type="entry name" value="RNA_pol_sigma_r3/r4-like"/>
</dbReference>
<dbReference type="Gene3D" id="1.10.1740.10">
    <property type="match status" value="1"/>
</dbReference>
<keyword evidence="5 6" id="KW-0804">Transcription</keyword>
<gene>
    <name evidence="10" type="ORF">GCM10017764_13190</name>
</gene>
<sequence length="198" mass="23019">MSSQKIDRLALLQLKEGNYLAFKAVYDHYAPPLLNFIYKIVKDIDLAQDILQLTFVKVWKSHAQIDMERSFDAYLFQIASYSSIDLLRQVAQNERKKEKLKEQAEEFSLSVEEAFLLKEQHLIIDQILSQLPPQRRAIFRLCKLEGYSYQEAATELGVSVSTVSNQLVSALKTLRQTLNGRAKNIIIISYLYLQYLYF</sequence>
<dbReference type="Pfam" id="PF08281">
    <property type="entry name" value="Sigma70_r4_2"/>
    <property type="match status" value="1"/>
</dbReference>
<name>A0ABQ3HT05_9SPHI</name>
<dbReference type="InterPro" id="IPR000838">
    <property type="entry name" value="RNA_pol_sigma70_ECF_CS"/>
</dbReference>
<dbReference type="NCBIfam" id="TIGR02937">
    <property type="entry name" value="sigma70-ECF"/>
    <property type="match status" value="1"/>
</dbReference>
<organism evidence="10 11">
    <name type="scientific">Sphingobacterium griseoflavum</name>
    <dbReference type="NCBI Taxonomy" id="1474952"/>
    <lineage>
        <taxon>Bacteria</taxon>
        <taxon>Pseudomonadati</taxon>
        <taxon>Bacteroidota</taxon>
        <taxon>Sphingobacteriia</taxon>
        <taxon>Sphingobacteriales</taxon>
        <taxon>Sphingobacteriaceae</taxon>
        <taxon>Sphingobacterium</taxon>
    </lineage>
</organism>
<keyword evidence="7" id="KW-0175">Coiled coil</keyword>
<dbReference type="InterPro" id="IPR013249">
    <property type="entry name" value="RNA_pol_sigma70_r4_t2"/>
</dbReference>
<evidence type="ECO:0000256" key="2">
    <source>
        <dbReference type="ARBA" id="ARBA00023015"/>
    </source>
</evidence>
<dbReference type="InterPro" id="IPR014284">
    <property type="entry name" value="RNA_pol_sigma-70_dom"/>
</dbReference>
<dbReference type="SUPFAM" id="SSF88659">
    <property type="entry name" value="Sigma3 and sigma4 domains of RNA polymerase sigma factors"/>
    <property type="match status" value="1"/>
</dbReference>
<evidence type="ECO:0000256" key="1">
    <source>
        <dbReference type="ARBA" id="ARBA00010641"/>
    </source>
</evidence>
<evidence type="ECO:0000256" key="4">
    <source>
        <dbReference type="ARBA" id="ARBA00023125"/>
    </source>
</evidence>
<evidence type="ECO:0000313" key="10">
    <source>
        <dbReference type="EMBL" id="GHE31443.1"/>
    </source>
</evidence>
<dbReference type="Proteomes" id="UP000620550">
    <property type="component" value="Unassembled WGS sequence"/>
</dbReference>
<dbReference type="CDD" id="cd06171">
    <property type="entry name" value="Sigma70_r4"/>
    <property type="match status" value="1"/>
</dbReference>
<dbReference type="InterPro" id="IPR014327">
    <property type="entry name" value="RNA_pol_sigma70_bacteroid"/>
</dbReference>
<feature type="domain" description="RNA polymerase sigma factor 70 region 4 type 2" evidence="9">
    <location>
        <begin position="122"/>
        <end position="174"/>
    </location>
</feature>
<evidence type="ECO:0000256" key="5">
    <source>
        <dbReference type="ARBA" id="ARBA00023163"/>
    </source>
</evidence>
<dbReference type="InterPro" id="IPR007627">
    <property type="entry name" value="RNA_pol_sigma70_r2"/>
</dbReference>
<evidence type="ECO:0000256" key="3">
    <source>
        <dbReference type="ARBA" id="ARBA00023082"/>
    </source>
</evidence>
<accession>A0ABQ3HT05</accession>
<dbReference type="GO" id="GO:0000428">
    <property type="term" value="C:DNA-directed RNA polymerase complex"/>
    <property type="evidence" value="ECO:0007669"/>
    <property type="project" value="UniProtKB-KW"/>
</dbReference>
<keyword evidence="4 6" id="KW-0238">DNA-binding</keyword>
<dbReference type="PANTHER" id="PTHR43133">
    <property type="entry name" value="RNA POLYMERASE ECF-TYPE SIGMA FACTO"/>
    <property type="match status" value="1"/>
</dbReference>
<dbReference type="InterPro" id="IPR036388">
    <property type="entry name" value="WH-like_DNA-bd_sf"/>
</dbReference>
<comment type="similarity">
    <text evidence="1 6">Belongs to the sigma-70 factor family. ECF subfamily.</text>
</comment>
<feature type="domain" description="RNA polymerase sigma-70 region 2" evidence="8">
    <location>
        <begin position="26"/>
        <end position="89"/>
    </location>
</feature>
<keyword evidence="10" id="KW-0240">DNA-directed RNA polymerase</keyword>
<comment type="caution">
    <text evidence="10">The sequence shown here is derived from an EMBL/GenBank/DDBJ whole genome shotgun (WGS) entry which is preliminary data.</text>
</comment>
<dbReference type="PROSITE" id="PS01063">
    <property type="entry name" value="SIGMA70_ECF"/>
    <property type="match status" value="1"/>
</dbReference>
<evidence type="ECO:0000256" key="7">
    <source>
        <dbReference type="SAM" id="Coils"/>
    </source>
</evidence>
<dbReference type="InterPro" id="IPR013325">
    <property type="entry name" value="RNA_pol_sigma_r2"/>
</dbReference>
<dbReference type="Gene3D" id="1.10.10.10">
    <property type="entry name" value="Winged helix-like DNA-binding domain superfamily/Winged helix DNA-binding domain"/>
    <property type="match status" value="1"/>
</dbReference>
<reference evidence="11" key="1">
    <citation type="journal article" date="2019" name="Int. J. Syst. Evol. Microbiol.">
        <title>The Global Catalogue of Microorganisms (GCM) 10K type strain sequencing project: providing services to taxonomists for standard genome sequencing and annotation.</title>
        <authorList>
            <consortium name="The Broad Institute Genomics Platform"/>
            <consortium name="The Broad Institute Genome Sequencing Center for Infectious Disease"/>
            <person name="Wu L."/>
            <person name="Ma J."/>
        </authorList>
    </citation>
    <scope>NUCLEOTIDE SEQUENCE [LARGE SCALE GENOMIC DNA]</scope>
    <source>
        <strain evidence="11">CGMCC 1.12966</strain>
    </source>
</reference>
<keyword evidence="11" id="KW-1185">Reference proteome</keyword>
<dbReference type="Pfam" id="PF04542">
    <property type="entry name" value="Sigma70_r2"/>
    <property type="match status" value="1"/>
</dbReference>
<protein>
    <recommendedName>
        <fullName evidence="6">RNA polymerase sigma factor</fullName>
    </recommendedName>
</protein>
<dbReference type="RefSeq" id="WP_189625844.1">
    <property type="nucleotide sequence ID" value="NZ_BNAF01000004.1"/>
</dbReference>
<keyword evidence="2 6" id="KW-0805">Transcription regulation</keyword>
<dbReference type="PANTHER" id="PTHR43133:SF46">
    <property type="entry name" value="RNA POLYMERASE SIGMA-70 FACTOR ECF SUBFAMILY"/>
    <property type="match status" value="1"/>
</dbReference>